<protein>
    <submittedName>
        <fullName evidence="1">Uncharacterized protein</fullName>
    </submittedName>
</protein>
<dbReference type="RefSeq" id="WP_024127383.1">
    <property type="nucleotide sequence ID" value="NC_023286.1"/>
</dbReference>
<gene>
    <name evidence="1" type="ORF">pFRL6_32</name>
</gene>
<reference evidence="1" key="1">
    <citation type="submission" date="2013-09" db="EMBL/GenBank/DDBJ databases">
        <title>Complete nucleotide sequence of Streptomyces linear plasmid pFRL6.</title>
        <authorList>
            <person name="Chen Z."/>
            <person name="Fang P."/>
            <person name="Qin Z."/>
        </authorList>
    </citation>
    <scope>NUCLEOTIDE SEQUENCE</scope>
    <source>
        <plasmid evidence="1">pFRL6</plasmid>
    </source>
</reference>
<dbReference type="AlphaFoldDB" id="V9Z7Y7"/>
<organism evidence="1">
    <name type="scientific">Streptomyces sp. F12</name>
    <dbReference type="NCBI Taxonomy" id="1436084"/>
    <lineage>
        <taxon>Bacteria</taxon>
        <taxon>Bacillati</taxon>
        <taxon>Actinomycetota</taxon>
        <taxon>Actinomycetes</taxon>
        <taxon>Kitasatosporales</taxon>
        <taxon>Streptomycetaceae</taxon>
        <taxon>Streptomyces</taxon>
    </lineage>
</organism>
<dbReference type="EMBL" id="KF602051">
    <property type="protein sequence ID" value="AHE40119.1"/>
    <property type="molecule type" value="Genomic_DNA"/>
</dbReference>
<geneLocation type="plasmid" evidence="1">
    <name>pFRL6</name>
</geneLocation>
<name>V9Z7Y7_9ACTN</name>
<evidence type="ECO:0000313" key="1">
    <source>
        <dbReference type="EMBL" id="AHE40119.1"/>
    </source>
</evidence>
<sequence length="80" mass="8668">MSPDERRKTIRELAAKASRDQLLTAVLDALADTELAQRALDYDDFGIGGCRDGRVVEAEYAARSGVGDDVERSVLTALRG</sequence>
<proteinExistence type="predicted"/>
<accession>V9Z7Y7</accession>
<keyword evidence="1" id="KW-0614">Plasmid</keyword>